<dbReference type="GO" id="GO:0005886">
    <property type="term" value="C:plasma membrane"/>
    <property type="evidence" value="ECO:0007669"/>
    <property type="project" value="TreeGrafter"/>
</dbReference>
<dbReference type="SMART" id="SM00283">
    <property type="entry name" value="MA"/>
    <property type="match status" value="1"/>
</dbReference>
<dbReference type="Pfam" id="PF08447">
    <property type="entry name" value="PAS_3"/>
    <property type="match status" value="1"/>
</dbReference>
<comment type="caution">
    <text evidence="8">The sequence shown here is derived from an EMBL/GenBank/DDBJ whole genome shotgun (WGS) entry which is preliminary data.</text>
</comment>
<feature type="compositionally biased region" description="Basic and acidic residues" evidence="3">
    <location>
        <begin position="372"/>
        <end position="382"/>
    </location>
</feature>
<dbReference type="NCBIfam" id="TIGR00229">
    <property type="entry name" value="sensory_box"/>
    <property type="match status" value="1"/>
</dbReference>
<gene>
    <name evidence="8" type="primary">aer_1</name>
    <name evidence="8" type="ORF">LMG31506_02432</name>
</gene>
<evidence type="ECO:0000256" key="4">
    <source>
        <dbReference type="SAM" id="Phobius"/>
    </source>
</evidence>
<evidence type="ECO:0000313" key="8">
    <source>
        <dbReference type="EMBL" id="CAG2140949.1"/>
    </source>
</evidence>
<evidence type="ECO:0000256" key="3">
    <source>
        <dbReference type="SAM" id="MobiDB-lite"/>
    </source>
</evidence>
<dbReference type="GO" id="GO:0004888">
    <property type="term" value="F:transmembrane signaling receptor activity"/>
    <property type="evidence" value="ECO:0007669"/>
    <property type="project" value="TreeGrafter"/>
</dbReference>
<organism evidence="8 9">
    <name type="scientific">Cupriavidus yeoncheonensis</name>
    <dbReference type="NCBI Taxonomy" id="1462994"/>
    <lineage>
        <taxon>Bacteria</taxon>
        <taxon>Pseudomonadati</taxon>
        <taxon>Pseudomonadota</taxon>
        <taxon>Betaproteobacteria</taxon>
        <taxon>Burkholderiales</taxon>
        <taxon>Burkholderiaceae</taxon>
        <taxon>Cupriavidus</taxon>
    </lineage>
</organism>
<evidence type="ECO:0000259" key="5">
    <source>
        <dbReference type="PROSITE" id="PS50111"/>
    </source>
</evidence>
<dbReference type="InterPro" id="IPR003660">
    <property type="entry name" value="HAMP_dom"/>
</dbReference>
<name>A0A916IWF6_9BURK</name>
<evidence type="ECO:0000256" key="2">
    <source>
        <dbReference type="PROSITE-ProRule" id="PRU00284"/>
    </source>
</evidence>
<dbReference type="PROSITE" id="PS50111">
    <property type="entry name" value="CHEMOTAXIS_TRANSDUC_2"/>
    <property type="match status" value="1"/>
</dbReference>
<dbReference type="PANTHER" id="PTHR43531">
    <property type="entry name" value="PROTEIN ICFG"/>
    <property type="match status" value="1"/>
</dbReference>
<dbReference type="Pfam" id="PF00015">
    <property type="entry name" value="MCPsignal"/>
    <property type="match status" value="1"/>
</dbReference>
<dbReference type="EMBL" id="CAJPUY010000007">
    <property type="protein sequence ID" value="CAG2140949.1"/>
    <property type="molecule type" value="Genomic_DNA"/>
</dbReference>
<dbReference type="AlphaFoldDB" id="A0A916IWF6"/>
<dbReference type="SUPFAM" id="SSF55785">
    <property type="entry name" value="PYP-like sensor domain (PAS domain)"/>
    <property type="match status" value="1"/>
</dbReference>
<dbReference type="InterPro" id="IPR000014">
    <property type="entry name" value="PAS"/>
</dbReference>
<dbReference type="CDD" id="cd00130">
    <property type="entry name" value="PAS"/>
    <property type="match status" value="1"/>
</dbReference>
<keyword evidence="2" id="KW-0807">Transducer</keyword>
<dbReference type="InterPro" id="IPR035965">
    <property type="entry name" value="PAS-like_dom_sf"/>
</dbReference>
<reference evidence="8" key="1">
    <citation type="submission" date="2021-03" db="EMBL/GenBank/DDBJ databases">
        <authorList>
            <person name="Peeters C."/>
        </authorList>
    </citation>
    <scope>NUCLEOTIDE SEQUENCE</scope>
    <source>
        <strain evidence="8">LMG 31506</strain>
    </source>
</reference>
<evidence type="ECO:0000313" key="9">
    <source>
        <dbReference type="Proteomes" id="UP000672934"/>
    </source>
</evidence>
<evidence type="ECO:0000256" key="1">
    <source>
        <dbReference type="ARBA" id="ARBA00029447"/>
    </source>
</evidence>
<dbReference type="Gene3D" id="1.10.287.950">
    <property type="entry name" value="Methyl-accepting chemotaxis protein"/>
    <property type="match status" value="1"/>
</dbReference>
<protein>
    <submittedName>
        <fullName evidence="8">Aerotaxis receptor</fullName>
    </submittedName>
</protein>
<feature type="domain" description="Methyl-accepting transducer" evidence="5">
    <location>
        <begin position="321"/>
        <end position="550"/>
    </location>
</feature>
<dbReference type="InterPro" id="IPR001610">
    <property type="entry name" value="PAC"/>
</dbReference>
<feature type="transmembrane region" description="Helical" evidence="4">
    <location>
        <begin position="245"/>
        <end position="267"/>
    </location>
</feature>
<dbReference type="CDD" id="cd11386">
    <property type="entry name" value="MCP_signal"/>
    <property type="match status" value="1"/>
</dbReference>
<dbReference type="InterPro" id="IPR051310">
    <property type="entry name" value="MCP_chemotaxis"/>
</dbReference>
<dbReference type="GO" id="GO:0007165">
    <property type="term" value="P:signal transduction"/>
    <property type="evidence" value="ECO:0007669"/>
    <property type="project" value="UniProtKB-KW"/>
</dbReference>
<dbReference type="PANTHER" id="PTHR43531:SF7">
    <property type="entry name" value="AEROTAXIS RECEPTOR"/>
    <property type="match status" value="1"/>
</dbReference>
<dbReference type="Proteomes" id="UP000672934">
    <property type="component" value="Unassembled WGS sequence"/>
</dbReference>
<accession>A0A916IWF6</accession>
<dbReference type="InterPro" id="IPR013655">
    <property type="entry name" value="PAS_fold_3"/>
</dbReference>
<comment type="similarity">
    <text evidence="1">Belongs to the methyl-accepting chemotaxis (MCP) protein family.</text>
</comment>
<dbReference type="GO" id="GO:0006935">
    <property type="term" value="P:chemotaxis"/>
    <property type="evidence" value="ECO:0007669"/>
    <property type="project" value="TreeGrafter"/>
</dbReference>
<dbReference type="InterPro" id="IPR004089">
    <property type="entry name" value="MCPsignal_dom"/>
</dbReference>
<dbReference type="PROSITE" id="PS50885">
    <property type="entry name" value="HAMP"/>
    <property type="match status" value="1"/>
</dbReference>
<feature type="domain" description="PAS" evidence="6">
    <location>
        <begin position="68"/>
        <end position="107"/>
    </location>
</feature>
<feature type="domain" description="HAMP" evidence="7">
    <location>
        <begin position="264"/>
        <end position="316"/>
    </location>
</feature>
<keyword evidence="9" id="KW-1185">Reference proteome</keyword>
<dbReference type="SUPFAM" id="SSF58104">
    <property type="entry name" value="Methyl-accepting chemotaxis protein (MCP) signaling domain"/>
    <property type="match status" value="1"/>
</dbReference>
<feature type="region of interest" description="Disordered" evidence="3">
    <location>
        <begin position="364"/>
        <end position="390"/>
    </location>
</feature>
<evidence type="ECO:0000259" key="7">
    <source>
        <dbReference type="PROSITE" id="PS50885"/>
    </source>
</evidence>
<dbReference type="SMART" id="SM00086">
    <property type="entry name" value="PAC"/>
    <property type="match status" value="1"/>
</dbReference>
<dbReference type="PROSITE" id="PS50112">
    <property type="entry name" value="PAS"/>
    <property type="match status" value="1"/>
</dbReference>
<evidence type="ECO:0000259" key="6">
    <source>
        <dbReference type="PROSITE" id="PS50112"/>
    </source>
</evidence>
<feature type="transmembrane region" description="Helical" evidence="4">
    <location>
        <begin position="216"/>
        <end position="239"/>
    </location>
</feature>
<proteinExistence type="inferred from homology"/>
<keyword evidence="4" id="KW-0472">Membrane</keyword>
<sequence length="565" mass="60192">MLVTGRIVLSRPIVNTPRGPATRGQAGWGDFAREVEGEVATTQTTSIMKLNLPVTDHEYRLPSDEVIITRTDAQGNIEYANQAFFRSSGYGRAEVMGQPQNLIRHPDMPAAAFADMWATIRAGTPWTGVVKNRRKDGGFYWVLANITPVFHDNQPAGYLSVRTAPTQAQIAAATRLYAELKREERSRWRLSGGEAFRKGAAGVVQRLLRLPVVARLLAVQFAQVVLIALAAASATVWAAPPLITWGLAGAAVAMCGAAACYLALNILRPVLRLNRSALAVLSGQLQHRFPECGDAQTRLLGRFLNQMNARLVGVLLDTRNSIESVWQSSAGLASGNANLSERTEQQASAIEETTATLAQITETARQNASDAEQAHQEGRRTAEAASAAAGGVRRSASLMEQVTTQSRKIAEITSVIDDIAIQTNLLALNAAVEAARAGQHGRGFAVVAGEVRSLAQRAEAAAKQIKALIENSLEVVQASSDAAISAGSEMDRVEQSVSALTRTISAIANASRGQSVEIEQTSAALEQMTQITQMNASLVEESAAAAMGLKQQAQALEDAVNVLAA</sequence>
<dbReference type="Gene3D" id="3.30.450.20">
    <property type="entry name" value="PAS domain"/>
    <property type="match status" value="1"/>
</dbReference>
<keyword evidence="8" id="KW-0675">Receptor</keyword>
<keyword evidence="4" id="KW-0812">Transmembrane</keyword>
<keyword evidence="4" id="KW-1133">Transmembrane helix</keyword>